<name>Q01VL0_SOLUE</name>
<feature type="region of interest" description="Disordered" evidence="2">
    <location>
        <begin position="455"/>
        <end position="480"/>
    </location>
</feature>
<dbReference type="HOGENOM" id="CLU_512647_0_0_0"/>
<feature type="domain" description="OmpA-like" evidence="3">
    <location>
        <begin position="379"/>
        <end position="492"/>
    </location>
</feature>
<dbReference type="PRINTS" id="PR01023">
    <property type="entry name" value="NAFLGMOTY"/>
</dbReference>
<dbReference type="EMBL" id="CP000473">
    <property type="protein sequence ID" value="ABJ86305.1"/>
    <property type="molecule type" value="Genomic_DNA"/>
</dbReference>
<dbReference type="GO" id="GO:0016020">
    <property type="term" value="C:membrane"/>
    <property type="evidence" value="ECO:0007669"/>
    <property type="project" value="UniProtKB-UniRule"/>
</dbReference>
<keyword evidence="1" id="KW-0472">Membrane</keyword>
<dbReference type="SUPFAM" id="SSF103088">
    <property type="entry name" value="OmpA-like"/>
    <property type="match status" value="1"/>
</dbReference>
<reference evidence="4" key="1">
    <citation type="submission" date="2006-10" db="EMBL/GenBank/DDBJ databases">
        <title>Complete sequence of Solibacter usitatus Ellin6076.</title>
        <authorList>
            <consortium name="US DOE Joint Genome Institute"/>
            <person name="Copeland A."/>
            <person name="Lucas S."/>
            <person name="Lapidus A."/>
            <person name="Barry K."/>
            <person name="Detter J.C."/>
            <person name="Glavina del Rio T."/>
            <person name="Hammon N."/>
            <person name="Israni S."/>
            <person name="Dalin E."/>
            <person name="Tice H."/>
            <person name="Pitluck S."/>
            <person name="Thompson L.S."/>
            <person name="Brettin T."/>
            <person name="Bruce D."/>
            <person name="Han C."/>
            <person name="Tapia R."/>
            <person name="Gilna P."/>
            <person name="Schmutz J."/>
            <person name="Larimer F."/>
            <person name="Land M."/>
            <person name="Hauser L."/>
            <person name="Kyrpides N."/>
            <person name="Mikhailova N."/>
            <person name="Janssen P.H."/>
            <person name="Kuske C.R."/>
            <person name="Richardson P."/>
        </authorList>
    </citation>
    <scope>NUCLEOTIDE SEQUENCE</scope>
    <source>
        <strain evidence="4">Ellin6076</strain>
    </source>
</reference>
<dbReference type="KEGG" id="sus:Acid_5356"/>
<protein>
    <submittedName>
        <fullName evidence="4">OmpA/MotB domain protein</fullName>
    </submittedName>
</protein>
<feature type="compositionally biased region" description="Polar residues" evidence="2">
    <location>
        <begin position="468"/>
        <end position="479"/>
    </location>
</feature>
<dbReference type="InterPro" id="IPR050330">
    <property type="entry name" value="Bact_OuterMem_StrucFunc"/>
</dbReference>
<dbReference type="OrthoDB" id="128201at2"/>
<dbReference type="eggNOG" id="COG2885">
    <property type="taxonomic scope" value="Bacteria"/>
</dbReference>
<evidence type="ECO:0000313" key="4">
    <source>
        <dbReference type="EMBL" id="ABJ86305.1"/>
    </source>
</evidence>
<proteinExistence type="predicted"/>
<dbReference type="PROSITE" id="PS51123">
    <property type="entry name" value="OMPA_2"/>
    <property type="match status" value="1"/>
</dbReference>
<evidence type="ECO:0000259" key="3">
    <source>
        <dbReference type="PROSITE" id="PS51123"/>
    </source>
</evidence>
<evidence type="ECO:0000256" key="1">
    <source>
        <dbReference type="PROSITE-ProRule" id="PRU00473"/>
    </source>
</evidence>
<evidence type="ECO:0000256" key="2">
    <source>
        <dbReference type="SAM" id="MobiDB-lite"/>
    </source>
</evidence>
<dbReference type="CDD" id="cd07185">
    <property type="entry name" value="OmpA_C-like"/>
    <property type="match status" value="1"/>
</dbReference>
<accession>Q01VL0</accession>
<dbReference type="Gene3D" id="3.30.1330.60">
    <property type="entry name" value="OmpA-like domain"/>
    <property type="match status" value="1"/>
</dbReference>
<dbReference type="PANTHER" id="PTHR30329:SF21">
    <property type="entry name" value="LIPOPROTEIN YIAD-RELATED"/>
    <property type="match status" value="1"/>
</dbReference>
<feature type="compositionally biased region" description="Low complexity" evidence="2">
    <location>
        <begin position="325"/>
        <end position="347"/>
    </location>
</feature>
<dbReference type="InterPro" id="IPR006665">
    <property type="entry name" value="OmpA-like"/>
</dbReference>
<gene>
    <name evidence="4" type="ordered locus">Acid_5356</name>
</gene>
<sequence length="508" mass="54594" precursor="true">MIRTLVLGITTFSFALPAISQQTVPLYRVTVVQRQVNSVNYQYRSGPTKVDLRGTVLMPHAGGDATVESKRGRTEITAKVHHVVAPGRFGREYLTYVLWAITPEGSPHNLGEIVPNSSDSASVTVTTDLQAFGLIVTAEPYSAVRQPGDVVVLENEVRPDTIGRVQPITAKYELMPRGHYTWNVDQNPEPDGPKVSMREYEAITQIYQAQNAIGIARTANAAQLAPNTLSEAERMLAEAQRLQTAHADTSLISQSARAAVQTAEDARLIAERRAQEQNLAAARSTAAAAEQEKLQAQADAQRAKVEADSARAQIDAERAARQQAEAAAAAAESRAAAGADRAAATPPAALPAPRREAVDQKSQVRMRLLESLNGLLPSRDTPRGLIVTVPDQGFNGASLRTDYSERLARVAAVVAAEQGLRMTIEGSTDSAATESLAMKRAYEVRDAMMRGGLPSSSVDARGLGASRPLTSNGTESGRSTNRRVEIVISGSAIGDLPFWDHTYSISRR</sequence>
<dbReference type="STRING" id="234267.Acid_5356"/>
<dbReference type="PANTHER" id="PTHR30329">
    <property type="entry name" value="STATOR ELEMENT OF FLAGELLAR MOTOR COMPLEX"/>
    <property type="match status" value="1"/>
</dbReference>
<feature type="region of interest" description="Disordered" evidence="2">
    <location>
        <begin position="325"/>
        <end position="359"/>
    </location>
</feature>
<dbReference type="InterPro" id="IPR036737">
    <property type="entry name" value="OmpA-like_sf"/>
</dbReference>
<dbReference type="Pfam" id="PF00691">
    <property type="entry name" value="OmpA"/>
    <property type="match status" value="1"/>
</dbReference>
<dbReference type="InParanoid" id="Q01VL0"/>
<organism evidence="4">
    <name type="scientific">Solibacter usitatus (strain Ellin6076)</name>
    <dbReference type="NCBI Taxonomy" id="234267"/>
    <lineage>
        <taxon>Bacteria</taxon>
        <taxon>Pseudomonadati</taxon>
        <taxon>Acidobacteriota</taxon>
        <taxon>Terriglobia</taxon>
        <taxon>Bryobacterales</taxon>
        <taxon>Solibacteraceae</taxon>
        <taxon>Candidatus Solibacter</taxon>
    </lineage>
</organism>
<dbReference type="AlphaFoldDB" id="Q01VL0"/>